<feature type="compositionally biased region" description="Acidic residues" evidence="10">
    <location>
        <begin position="617"/>
        <end position="630"/>
    </location>
</feature>
<evidence type="ECO:0000256" key="5">
    <source>
        <dbReference type="ARBA" id="ARBA00023136"/>
    </source>
</evidence>
<protein>
    <recommendedName>
        <fullName evidence="9">Maintenance of telomere capping protein 6</fullName>
    </recommendedName>
</protein>
<dbReference type="GO" id="GO:0016020">
    <property type="term" value="C:membrane"/>
    <property type="evidence" value="ECO:0007669"/>
    <property type="project" value="UniProtKB-SubCell"/>
</dbReference>
<evidence type="ECO:0000256" key="8">
    <source>
        <dbReference type="ARBA" id="ARBA00038159"/>
    </source>
</evidence>
<keyword evidence="2 11" id="KW-0812">Transmembrane</keyword>
<evidence type="ECO:0000256" key="1">
    <source>
        <dbReference type="ARBA" id="ARBA00004479"/>
    </source>
</evidence>
<organism evidence="13 14">
    <name type="scientific">Linnemannia exigua</name>
    <dbReference type="NCBI Taxonomy" id="604196"/>
    <lineage>
        <taxon>Eukaryota</taxon>
        <taxon>Fungi</taxon>
        <taxon>Fungi incertae sedis</taxon>
        <taxon>Mucoromycota</taxon>
        <taxon>Mortierellomycotina</taxon>
        <taxon>Mortierellomycetes</taxon>
        <taxon>Mortierellales</taxon>
        <taxon>Mortierellaceae</taxon>
        <taxon>Linnemannia</taxon>
    </lineage>
</organism>
<feature type="compositionally biased region" description="Gly residues" evidence="10">
    <location>
        <begin position="1"/>
        <end position="13"/>
    </location>
</feature>
<feature type="compositionally biased region" description="Polar residues" evidence="10">
    <location>
        <begin position="641"/>
        <end position="659"/>
    </location>
</feature>
<gene>
    <name evidence="13" type="ORF">BGZ95_008173</name>
</gene>
<feature type="compositionally biased region" description="Basic and acidic residues" evidence="10">
    <location>
        <begin position="47"/>
        <end position="58"/>
    </location>
</feature>
<dbReference type="PANTHER" id="PTHR35518">
    <property type="entry name" value="MAINTENANCE OF TELOMOERE CAPPING"/>
    <property type="match status" value="1"/>
</dbReference>
<sequence length="766" mass="82947">MHAGPSGGGGGNSIEGDDTLLQLQGMGNIAPVATETTAEQLQQEFRQAQEQDQAEKEASSIGTMSTAWTEAAATTERSTEEQEGPDNSHPTVRKRASSKKITGNSPTVASGRNTNALTGPNHGNRINSSSIVNKIKQAAATVGSKDKNRSSSRGREWYHKKKRPVRPPIKPKASALDPNSNNHRHKQPMASEVTPNRESSRYAASHGRAPHRLAINKGVVASYNAAQAVDQTTDGITCSSGEDLTMLLQALLSWIGQTSDVELGDVILIILNLNELGANSLGSRPTQPTPVTPAPVPGATPPVTPPISNAEFFGHIISPNTNRTINEAATNMVSLKKLFTDAFPSLMYSPNLLEQERANLNESWWKDGPVGLDYYNTTRNPTTNRIQAPTGWPTSAYLKYVINRRIVVGVGANNLAANTTYNITDDYTTFHPPGAMGPSMTNSSLLRVSSTLNQESCSLPVPGVLMYPTGSEENFTQLANTRKNSGTPITNDVTWSFASMSDNDMSPWTYLSGRVAWLIYEKGSGNYRDVTCPEGYKFDVPRTGRENQILFSTLQAFWNATTPTFFQSLSEPEPGATTSSLKSVLSRLSDSVASAIKHHKRGDVRAGRIQTRHAIEENDGGDDEEDEEDDEGKRDSKNNGRKGQSLSTERQHAGNNTRTGVEDSKAKKPSQTPSVAADAATTADELSGGGVIWIDISSWQTAGCWVPGGVEGRCPYRDPDNTVALQEIIKVSTIGGVIILVLVGIFLYMKLRRNVRLRKASKRRAD</sequence>
<feature type="compositionally biased region" description="Polar residues" evidence="10">
    <location>
        <begin position="99"/>
        <end position="118"/>
    </location>
</feature>
<keyword evidence="4 11" id="KW-1133">Transmembrane helix</keyword>
<feature type="compositionally biased region" description="Basic and acidic residues" evidence="10">
    <location>
        <begin position="144"/>
        <end position="157"/>
    </location>
</feature>
<dbReference type="AlphaFoldDB" id="A0AAD4DED3"/>
<feature type="region of interest" description="Disordered" evidence="10">
    <location>
        <begin position="1"/>
        <end position="198"/>
    </location>
</feature>
<dbReference type="InterPro" id="IPR057530">
    <property type="entry name" value="TIM-barrel_MTC6"/>
</dbReference>
<evidence type="ECO:0000256" key="7">
    <source>
        <dbReference type="ARBA" id="ARBA00037703"/>
    </source>
</evidence>
<feature type="transmembrane region" description="Helical" evidence="11">
    <location>
        <begin position="728"/>
        <end position="749"/>
    </location>
</feature>
<feature type="region of interest" description="Disordered" evidence="10">
    <location>
        <begin position="596"/>
        <end position="681"/>
    </location>
</feature>
<accession>A0AAD4DED3</accession>
<keyword evidence="5 11" id="KW-0472">Membrane</keyword>
<dbReference type="PANTHER" id="PTHR35518:SF2">
    <property type="entry name" value="MAINTENANCE OF TELOMERE CAPPING PROTEIN 6"/>
    <property type="match status" value="1"/>
</dbReference>
<reference evidence="13" key="1">
    <citation type="journal article" date="2020" name="Fungal Divers.">
        <title>Resolving the Mortierellaceae phylogeny through synthesis of multi-gene phylogenetics and phylogenomics.</title>
        <authorList>
            <person name="Vandepol N."/>
            <person name="Liber J."/>
            <person name="Desiro A."/>
            <person name="Na H."/>
            <person name="Kennedy M."/>
            <person name="Barry K."/>
            <person name="Grigoriev I.V."/>
            <person name="Miller A.N."/>
            <person name="O'Donnell K."/>
            <person name="Stajich J.E."/>
            <person name="Bonito G."/>
        </authorList>
    </citation>
    <scope>NUCLEOTIDE SEQUENCE</scope>
    <source>
        <strain evidence="13">NRRL 28262</strain>
    </source>
</reference>
<proteinExistence type="inferred from homology"/>
<evidence type="ECO:0000256" key="6">
    <source>
        <dbReference type="ARBA" id="ARBA00023180"/>
    </source>
</evidence>
<dbReference type="EMBL" id="JAAAIL010000419">
    <property type="protein sequence ID" value="KAG0275961.1"/>
    <property type="molecule type" value="Genomic_DNA"/>
</dbReference>
<dbReference type="InterPro" id="IPR051008">
    <property type="entry name" value="Telomere_Capping_Maintenance"/>
</dbReference>
<dbReference type="Proteomes" id="UP001194580">
    <property type="component" value="Unassembled WGS sequence"/>
</dbReference>
<evidence type="ECO:0000256" key="9">
    <source>
        <dbReference type="ARBA" id="ARBA00039865"/>
    </source>
</evidence>
<evidence type="ECO:0000256" key="4">
    <source>
        <dbReference type="ARBA" id="ARBA00022989"/>
    </source>
</evidence>
<comment type="similarity">
    <text evidence="8">Belongs to the MTC6 family.</text>
</comment>
<feature type="domain" description="MTC6 partial TIM-barrel" evidence="12">
    <location>
        <begin position="237"/>
        <end position="431"/>
    </location>
</feature>
<name>A0AAD4DED3_9FUNG</name>
<keyword evidence="14" id="KW-1185">Reference proteome</keyword>
<evidence type="ECO:0000259" key="12">
    <source>
        <dbReference type="Pfam" id="PF25506"/>
    </source>
</evidence>
<comment type="caution">
    <text evidence="13">The sequence shown here is derived from an EMBL/GenBank/DDBJ whole genome shotgun (WGS) entry which is preliminary data.</text>
</comment>
<evidence type="ECO:0000256" key="2">
    <source>
        <dbReference type="ARBA" id="ARBA00022692"/>
    </source>
</evidence>
<evidence type="ECO:0000313" key="13">
    <source>
        <dbReference type="EMBL" id="KAG0275961.1"/>
    </source>
</evidence>
<feature type="non-terminal residue" evidence="13">
    <location>
        <position position="766"/>
    </location>
</feature>
<comment type="subcellular location">
    <subcellularLocation>
        <location evidence="1">Membrane</location>
        <topology evidence="1">Single-pass type I membrane protein</topology>
    </subcellularLocation>
</comment>
<keyword evidence="6" id="KW-0325">Glycoprotein</keyword>
<evidence type="ECO:0000256" key="10">
    <source>
        <dbReference type="SAM" id="MobiDB-lite"/>
    </source>
</evidence>
<evidence type="ECO:0000256" key="11">
    <source>
        <dbReference type="SAM" id="Phobius"/>
    </source>
</evidence>
<keyword evidence="3" id="KW-0732">Signal</keyword>
<comment type="function">
    <text evidence="7">May be involved in telomere capping.</text>
</comment>
<dbReference type="Pfam" id="PF25506">
    <property type="entry name" value="TIM-barrel_MTC6"/>
    <property type="match status" value="1"/>
</dbReference>
<evidence type="ECO:0000256" key="3">
    <source>
        <dbReference type="ARBA" id="ARBA00022729"/>
    </source>
</evidence>
<feature type="compositionally biased region" description="Low complexity" evidence="10">
    <location>
        <begin position="66"/>
        <end position="76"/>
    </location>
</feature>
<evidence type="ECO:0000313" key="14">
    <source>
        <dbReference type="Proteomes" id="UP001194580"/>
    </source>
</evidence>